<dbReference type="RefSeq" id="WP_345687724.1">
    <property type="nucleotide sequence ID" value="NZ_BAABIT010000001.1"/>
</dbReference>
<dbReference type="EMBL" id="JBHSJD010000016">
    <property type="protein sequence ID" value="MFC5024598.1"/>
    <property type="molecule type" value="Genomic_DNA"/>
</dbReference>
<keyword evidence="2" id="KW-1185">Reference proteome</keyword>
<evidence type="ECO:0000313" key="1">
    <source>
        <dbReference type="EMBL" id="MFC5024598.1"/>
    </source>
</evidence>
<name>A0ABV9XKB9_9ACTN</name>
<evidence type="ECO:0000313" key="2">
    <source>
        <dbReference type="Proteomes" id="UP001595829"/>
    </source>
</evidence>
<dbReference type="Proteomes" id="UP001595829">
    <property type="component" value="Unassembled WGS sequence"/>
</dbReference>
<sequence>MRAQPELRAGAGSSARTYWECVGHRDWRPVTVRLRYGPVAGDPVTRDLLPEVRTTALAPRNVLVERPDGRRDVRPVRVLRRERPR</sequence>
<accession>A0ABV9XKB9</accession>
<organism evidence="1 2">
    <name type="scientific">Streptomyces coeruleoprunus</name>
    <dbReference type="NCBI Taxonomy" id="285563"/>
    <lineage>
        <taxon>Bacteria</taxon>
        <taxon>Bacillati</taxon>
        <taxon>Actinomycetota</taxon>
        <taxon>Actinomycetes</taxon>
        <taxon>Kitasatosporales</taxon>
        <taxon>Streptomycetaceae</taxon>
        <taxon>Streptomyces</taxon>
    </lineage>
</organism>
<reference evidence="2" key="1">
    <citation type="journal article" date="2019" name="Int. J. Syst. Evol. Microbiol.">
        <title>The Global Catalogue of Microorganisms (GCM) 10K type strain sequencing project: providing services to taxonomists for standard genome sequencing and annotation.</title>
        <authorList>
            <consortium name="The Broad Institute Genomics Platform"/>
            <consortium name="The Broad Institute Genome Sequencing Center for Infectious Disease"/>
            <person name="Wu L."/>
            <person name="Ma J."/>
        </authorList>
    </citation>
    <scope>NUCLEOTIDE SEQUENCE [LARGE SCALE GENOMIC DNA]</scope>
    <source>
        <strain evidence="2">CGMCC 4.1648</strain>
    </source>
</reference>
<comment type="caution">
    <text evidence="1">The sequence shown here is derived from an EMBL/GenBank/DDBJ whole genome shotgun (WGS) entry which is preliminary data.</text>
</comment>
<proteinExistence type="predicted"/>
<protein>
    <submittedName>
        <fullName evidence="1">Uncharacterized protein</fullName>
    </submittedName>
</protein>
<gene>
    <name evidence="1" type="ORF">ACFPM3_20960</name>
</gene>